<accession>A0A6G9Y9D4</accession>
<evidence type="ECO:0008006" key="3">
    <source>
        <dbReference type="Google" id="ProtNLM"/>
    </source>
</evidence>
<dbReference type="RefSeq" id="WP_167472800.1">
    <property type="nucleotide sequence ID" value="NZ_CP046172.1"/>
</dbReference>
<evidence type="ECO:0000313" key="1">
    <source>
        <dbReference type="EMBL" id="QIS09730.1"/>
    </source>
</evidence>
<name>A0A6G9Y9D4_9NOCA</name>
<proteinExistence type="predicted"/>
<evidence type="ECO:0000313" key="2">
    <source>
        <dbReference type="Proteomes" id="UP000503540"/>
    </source>
</evidence>
<dbReference type="Proteomes" id="UP000503540">
    <property type="component" value="Chromosome"/>
</dbReference>
<dbReference type="EMBL" id="CP046172">
    <property type="protein sequence ID" value="QIS09730.1"/>
    <property type="molecule type" value="Genomic_DNA"/>
</dbReference>
<sequence>MPRDLAEVAVGELWAYRQRGTDPVTCVEVLRLGTAKPPRVLVKFTDDQFEGRSEWVPPGRLKVPWDQAEEWSAREQRWATLRDGSEYIRGSTEDHALDMLASGLPDYDLVEFLYNSDSGILKIHDVDALARDLDLDRESIAGDPASFVDDEGCLLVPWRVTQVIAKSLARKFADVVLPQVEESEAEARHQNRWGYASSSARDGWISAEICAEVDQEFAPARELVRQWCGAEAHDRYDELLALRAEVYRLGALIERAVTALRSSGNQRDADAIERDLGIPLEALRQAHQRDSAHQ</sequence>
<dbReference type="KEGG" id="nah:F5544_09145"/>
<keyword evidence="2" id="KW-1185">Reference proteome</keyword>
<gene>
    <name evidence="1" type="ORF">F5544_09145</name>
</gene>
<reference evidence="1 2" key="1">
    <citation type="journal article" date="2019" name="ACS Chem. Biol.">
        <title>Identification and Mobilization of a Cryptic Antibiotic Biosynthesis Gene Locus from a Human-Pathogenic Nocardia Isolate.</title>
        <authorList>
            <person name="Herisse M."/>
            <person name="Ishida K."/>
            <person name="Porter J.L."/>
            <person name="Howden B."/>
            <person name="Hertweck C."/>
            <person name="Stinear T.P."/>
            <person name="Pidot S.J."/>
        </authorList>
    </citation>
    <scope>NUCLEOTIDE SEQUENCE [LARGE SCALE GENOMIC DNA]</scope>
    <source>
        <strain evidence="1 2">AUSMDU00012717</strain>
    </source>
</reference>
<dbReference type="AlphaFoldDB" id="A0A6G9Y9D4"/>
<protein>
    <recommendedName>
        <fullName evidence="3">PE-PGRS family protein</fullName>
    </recommendedName>
</protein>
<organism evidence="1 2">
    <name type="scientific">Nocardia arthritidis</name>
    <dbReference type="NCBI Taxonomy" id="228602"/>
    <lineage>
        <taxon>Bacteria</taxon>
        <taxon>Bacillati</taxon>
        <taxon>Actinomycetota</taxon>
        <taxon>Actinomycetes</taxon>
        <taxon>Mycobacteriales</taxon>
        <taxon>Nocardiaceae</taxon>
        <taxon>Nocardia</taxon>
    </lineage>
</organism>